<proteinExistence type="predicted"/>
<dbReference type="GO" id="GO:0016592">
    <property type="term" value="C:mediator complex"/>
    <property type="evidence" value="ECO:0007669"/>
    <property type="project" value="InterPro"/>
</dbReference>
<dbReference type="PANTHER" id="PTHR33739">
    <property type="entry name" value="OS07G0681500 PROTEIN"/>
    <property type="match status" value="1"/>
</dbReference>
<name>A0A2P5BG30_PARAD</name>
<reference evidence="2" key="1">
    <citation type="submission" date="2016-06" db="EMBL/GenBank/DDBJ databases">
        <title>Parallel loss of symbiosis genes in relatives of nitrogen-fixing non-legume Parasponia.</title>
        <authorList>
            <person name="Van Velzen R."/>
            <person name="Holmer R."/>
            <person name="Bu F."/>
            <person name="Rutten L."/>
            <person name="Van Zeijl A."/>
            <person name="Liu W."/>
            <person name="Santuari L."/>
            <person name="Cao Q."/>
            <person name="Sharma T."/>
            <person name="Shen D."/>
            <person name="Roswanjaya Y."/>
            <person name="Wardhani T."/>
            <person name="Kalhor M.S."/>
            <person name="Jansen J."/>
            <person name="Van den Hoogen J."/>
            <person name="Gungor B."/>
            <person name="Hartog M."/>
            <person name="Hontelez J."/>
            <person name="Verver J."/>
            <person name="Yang W.-C."/>
            <person name="Schijlen E."/>
            <person name="Repin R."/>
            <person name="Schilthuizen M."/>
            <person name="Schranz E."/>
            <person name="Heidstra R."/>
            <person name="Miyata K."/>
            <person name="Fedorova E."/>
            <person name="Kohlen W."/>
            <person name="Bisseling T."/>
            <person name="Smit S."/>
            <person name="Geurts R."/>
        </authorList>
    </citation>
    <scope>NUCLEOTIDE SEQUENCE [LARGE SCALE GENOMIC DNA]</scope>
    <source>
        <strain evidence="2">cv. WU1-14</strain>
    </source>
</reference>
<sequence>MSMLYAILKEASYIDTVHILSLHGMVPEVAASLVPLCEVFGSLEPALTNKSSQGDEPTVYMVFSLAFLFLLRLWKFYRPPLEQGITEHARAFRGELTLEYLLLLRNSRTASFQYETNGNPDEIECISDKAIYIDFYPKLRSWYCQNKSCVASTLSGLSSESPPVHEVSNKILNMIYSKMTKTGSSSSGSPASTGEDVCQRPMLPAWEVLEAIPFVLEAILTAYAHGRLSSRNLTIGLRELVDFLPASLATIISYFSAEVTRGIWKSVPMNGIDWPSPTAILPSVESEIKEILGAVGVNIPSYSYEVSQIMLPLPMAALVSLTITFKLDKSLEYIHAVAGPALENCASSCPWPSIPVIGCLWAQKVRRWHDYIVVSCSRAVFRHNKEAVAQLLRSCFNAFLGSQLVATPSLSNQSSMNGLLGFTLSACSERPFVAPGFLYLRSCRTIQIVQYVNDVIVGLVAEYARDSSVRWPSHVSSRLKSSQASLCLAAAMAKKVATLGASLLCIAGGFQLVQELYMDTIPTWLLSSNEAQAKHGEVSALSCVVEGYAMAYLLILSGSVMWGIQAKLPMCLFTRRARILGIHMDFLAGVLEGKISLGCHPATWKAYVSCLVGLMVKFSPAWIQEVKLETLRTLASGLRGWHECELALSLLERGGAAAMGSAAELVNVIARV</sequence>
<comment type="caution">
    <text evidence="1">The sequence shown here is derived from an EMBL/GenBank/DDBJ whole genome shotgun (WGS) entry which is preliminary data.</text>
</comment>
<accession>A0A2P5BG30</accession>
<gene>
    <name evidence="1" type="ORF">PanWU01x14_242210</name>
</gene>
<evidence type="ECO:0000313" key="1">
    <source>
        <dbReference type="EMBL" id="PON47754.1"/>
    </source>
</evidence>
<dbReference type="EMBL" id="JXTB01000289">
    <property type="protein sequence ID" value="PON47754.1"/>
    <property type="molecule type" value="Genomic_DNA"/>
</dbReference>
<dbReference type="OrthoDB" id="683212at2759"/>
<dbReference type="STRING" id="3476.A0A2P5BG30"/>
<dbReference type="InterPro" id="IPR039638">
    <property type="entry name" value="MED33A/B"/>
</dbReference>
<dbReference type="Proteomes" id="UP000237105">
    <property type="component" value="Unassembled WGS sequence"/>
</dbReference>
<dbReference type="GO" id="GO:2000762">
    <property type="term" value="P:regulation of phenylpropanoid metabolic process"/>
    <property type="evidence" value="ECO:0007669"/>
    <property type="project" value="InterPro"/>
</dbReference>
<keyword evidence="2" id="KW-1185">Reference proteome</keyword>
<protein>
    <recommendedName>
        <fullName evidence="3">Mediator of RNA polymerase II transcription subunit</fullName>
    </recommendedName>
</protein>
<dbReference type="PANTHER" id="PTHR33739:SF3">
    <property type="entry name" value="OS07G0681500 PROTEIN"/>
    <property type="match status" value="1"/>
</dbReference>
<organism evidence="1 2">
    <name type="scientific">Parasponia andersonii</name>
    <name type="common">Sponia andersonii</name>
    <dbReference type="NCBI Taxonomy" id="3476"/>
    <lineage>
        <taxon>Eukaryota</taxon>
        <taxon>Viridiplantae</taxon>
        <taxon>Streptophyta</taxon>
        <taxon>Embryophyta</taxon>
        <taxon>Tracheophyta</taxon>
        <taxon>Spermatophyta</taxon>
        <taxon>Magnoliopsida</taxon>
        <taxon>eudicotyledons</taxon>
        <taxon>Gunneridae</taxon>
        <taxon>Pentapetalae</taxon>
        <taxon>rosids</taxon>
        <taxon>fabids</taxon>
        <taxon>Rosales</taxon>
        <taxon>Cannabaceae</taxon>
        <taxon>Parasponia</taxon>
    </lineage>
</organism>
<evidence type="ECO:0000313" key="2">
    <source>
        <dbReference type="Proteomes" id="UP000237105"/>
    </source>
</evidence>
<dbReference type="AlphaFoldDB" id="A0A2P5BG30"/>
<evidence type="ECO:0008006" key="3">
    <source>
        <dbReference type="Google" id="ProtNLM"/>
    </source>
</evidence>